<comment type="subcellular location">
    <subcellularLocation>
        <location evidence="1">Membrane</location>
        <topology evidence="1">Multi-pass membrane protein</topology>
    </subcellularLocation>
</comment>
<comment type="similarity">
    <text evidence="2 12">Belongs to the amiloride-sensitive sodium channel (TC 1.A.6) family.</text>
</comment>
<feature type="non-terminal residue" evidence="14">
    <location>
        <position position="437"/>
    </location>
</feature>
<dbReference type="AlphaFoldDB" id="A0A8J9Y7E6"/>
<keyword evidence="4 12" id="KW-0894">Sodium channel</keyword>
<evidence type="ECO:0000256" key="11">
    <source>
        <dbReference type="ARBA" id="ARBA00023303"/>
    </source>
</evidence>
<evidence type="ECO:0000256" key="4">
    <source>
        <dbReference type="ARBA" id="ARBA00022461"/>
    </source>
</evidence>
<dbReference type="PANTHER" id="PTHR11690">
    <property type="entry name" value="AMILORIDE-SENSITIVE SODIUM CHANNEL-RELATED"/>
    <property type="match status" value="1"/>
</dbReference>
<keyword evidence="11 12" id="KW-0407">Ion channel</keyword>
<evidence type="ECO:0000313" key="14">
    <source>
        <dbReference type="EMBL" id="CAH0717491.1"/>
    </source>
</evidence>
<reference evidence="14" key="1">
    <citation type="submission" date="2021-12" db="EMBL/GenBank/DDBJ databases">
        <authorList>
            <person name="Martin H S."/>
        </authorList>
    </citation>
    <scope>NUCLEOTIDE SEQUENCE</scope>
</reference>
<keyword evidence="15" id="KW-1185">Reference proteome</keyword>
<keyword evidence="10 12" id="KW-0739">Sodium transport</keyword>
<feature type="transmembrane region" description="Helical" evidence="13">
    <location>
        <begin position="34"/>
        <end position="56"/>
    </location>
</feature>
<keyword evidence="5 12" id="KW-0812">Transmembrane</keyword>
<name>A0A8J9Y7E6_9NEOP</name>
<sequence>MKQSLYTRAIRQFLKTTTLHGFKYLDSKYYYDRVGWLICCCASACCAGVLCAVLWARFLEVPALLTLNDLRNQYESVQMPLVAVCPPAETIAVYFESNLIINSSTTNRLQIILSHVLRRKVAPKDHLFILEDILIKNNLSLPEALMTVMPPCHSIVLSCRWQSSMVPCGELFSKELTEWGPCCISRPKKLLKGKDIVSQLEVKRKLSIAVQCSNQSTLNGCEFFTKYNHEEWIEPMTLTAGYNYLAQLTFTSVVDSDPEKLVDGTCITTDGYSRNLCMLKCKERFCGCSDPLKSRNINERNALPPCIVTQLNCLRSFNFDNSSCKCLPSCKKVSTYLALESSRMNAFNEVTDKIYDGLDVATSSVLFIAVRISGSRIFVVNPTETWITLLSSLGGVFNMFLGVGLFSALEILFLVFLRLPIAIHKSTEMENPSVVMH</sequence>
<evidence type="ECO:0000256" key="7">
    <source>
        <dbReference type="ARBA" id="ARBA00023053"/>
    </source>
</evidence>
<evidence type="ECO:0000256" key="2">
    <source>
        <dbReference type="ARBA" id="ARBA00007193"/>
    </source>
</evidence>
<keyword evidence="3 12" id="KW-0813">Transport</keyword>
<dbReference type="GO" id="GO:0005886">
    <property type="term" value="C:plasma membrane"/>
    <property type="evidence" value="ECO:0007669"/>
    <property type="project" value="TreeGrafter"/>
</dbReference>
<dbReference type="InterPro" id="IPR001873">
    <property type="entry name" value="ENaC"/>
</dbReference>
<keyword evidence="6 13" id="KW-1133">Transmembrane helix</keyword>
<feature type="transmembrane region" description="Helical" evidence="13">
    <location>
        <begin position="399"/>
        <end position="419"/>
    </location>
</feature>
<organism evidence="14 15">
    <name type="scientific">Brenthis ino</name>
    <name type="common">lesser marbled fritillary</name>
    <dbReference type="NCBI Taxonomy" id="405034"/>
    <lineage>
        <taxon>Eukaryota</taxon>
        <taxon>Metazoa</taxon>
        <taxon>Ecdysozoa</taxon>
        <taxon>Arthropoda</taxon>
        <taxon>Hexapoda</taxon>
        <taxon>Insecta</taxon>
        <taxon>Pterygota</taxon>
        <taxon>Neoptera</taxon>
        <taxon>Endopterygota</taxon>
        <taxon>Lepidoptera</taxon>
        <taxon>Glossata</taxon>
        <taxon>Ditrysia</taxon>
        <taxon>Papilionoidea</taxon>
        <taxon>Nymphalidae</taxon>
        <taxon>Heliconiinae</taxon>
        <taxon>Argynnini</taxon>
        <taxon>Brenthis</taxon>
    </lineage>
</organism>
<proteinExistence type="inferred from homology"/>
<dbReference type="PANTHER" id="PTHR11690:SF263">
    <property type="entry name" value="PICKPOCKET 6"/>
    <property type="match status" value="1"/>
</dbReference>
<evidence type="ECO:0000256" key="5">
    <source>
        <dbReference type="ARBA" id="ARBA00022692"/>
    </source>
</evidence>
<evidence type="ECO:0000256" key="8">
    <source>
        <dbReference type="ARBA" id="ARBA00023065"/>
    </source>
</evidence>
<evidence type="ECO:0000256" key="13">
    <source>
        <dbReference type="SAM" id="Phobius"/>
    </source>
</evidence>
<protein>
    <submittedName>
        <fullName evidence="14">Uncharacterized protein</fullName>
    </submittedName>
</protein>
<accession>A0A8J9Y7E6</accession>
<keyword evidence="7" id="KW-0915">Sodium</keyword>
<keyword evidence="8 12" id="KW-0406">Ion transport</keyword>
<evidence type="ECO:0000256" key="1">
    <source>
        <dbReference type="ARBA" id="ARBA00004141"/>
    </source>
</evidence>
<evidence type="ECO:0000256" key="6">
    <source>
        <dbReference type="ARBA" id="ARBA00022989"/>
    </source>
</evidence>
<dbReference type="Pfam" id="PF00858">
    <property type="entry name" value="ASC"/>
    <property type="match status" value="1"/>
</dbReference>
<evidence type="ECO:0000256" key="9">
    <source>
        <dbReference type="ARBA" id="ARBA00023136"/>
    </source>
</evidence>
<keyword evidence="9 13" id="KW-0472">Membrane</keyword>
<dbReference type="Proteomes" id="UP000838878">
    <property type="component" value="Chromosome 12"/>
</dbReference>
<evidence type="ECO:0000256" key="10">
    <source>
        <dbReference type="ARBA" id="ARBA00023201"/>
    </source>
</evidence>
<dbReference type="GO" id="GO:0015280">
    <property type="term" value="F:ligand-gated sodium channel activity"/>
    <property type="evidence" value="ECO:0007669"/>
    <property type="project" value="TreeGrafter"/>
</dbReference>
<evidence type="ECO:0000313" key="15">
    <source>
        <dbReference type="Proteomes" id="UP000838878"/>
    </source>
</evidence>
<dbReference type="EMBL" id="OV170232">
    <property type="protein sequence ID" value="CAH0717491.1"/>
    <property type="molecule type" value="Genomic_DNA"/>
</dbReference>
<evidence type="ECO:0000256" key="3">
    <source>
        <dbReference type="ARBA" id="ARBA00022448"/>
    </source>
</evidence>
<gene>
    <name evidence="14" type="ORF">BINO364_LOCUS4091</name>
</gene>
<dbReference type="OrthoDB" id="10055027at2759"/>
<evidence type="ECO:0000256" key="12">
    <source>
        <dbReference type="RuleBase" id="RU000679"/>
    </source>
</evidence>